<dbReference type="SUPFAM" id="SSF103506">
    <property type="entry name" value="Mitochondrial carrier"/>
    <property type="match status" value="1"/>
</dbReference>
<sequence length="310" mass="34911">MNERNHYHLNRPWVFHNHAAATVSDKRGLKGFIAGGLSGACEITVAYPSEYVKIQLQLNRNSRQVTGIVDIVKSTIKKNGVLGLYRGFDVVLYGIVPKVAIRFSAFEIAKSYVSDKEGNLSPVSTLFCGMSAGVCEAILAVTFIESIKVKFINDQRLENPRFKGFIHGIRLIIKEHGFHGIYQGVIPTIVKQGSSQAIRFFIMETLKDWYTKGDRNVKVPKHIIGIFGLLTGAVSVYLNNPIDVVKTRMQGLEASRYSSMMDCVRKIIKYEGYSTFYKGVIPRVCRVCIEVSITFMAYDSFMNLFNNIWP</sequence>
<dbReference type="AlphaFoldDB" id="A0A1B6D532"/>
<accession>A0A1B6D532</accession>
<dbReference type="EMBL" id="GEDC01016487">
    <property type="protein sequence ID" value="JAS20811.1"/>
    <property type="molecule type" value="Transcribed_RNA"/>
</dbReference>
<evidence type="ECO:0000256" key="6">
    <source>
        <dbReference type="ARBA" id="ARBA00022989"/>
    </source>
</evidence>
<comment type="similarity">
    <text evidence="2 11">Belongs to the mitochondrial carrier (TC 2.A.29) family.</text>
</comment>
<dbReference type="PANTHER" id="PTHR45788">
    <property type="entry name" value="SUCCINATE/FUMARATE MITOCHONDRIAL TRANSPORTER-RELATED"/>
    <property type="match status" value="1"/>
</dbReference>
<dbReference type="GO" id="GO:0006843">
    <property type="term" value="P:mitochondrial citrate transmembrane transport"/>
    <property type="evidence" value="ECO:0007669"/>
    <property type="project" value="TreeGrafter"/>
</dbReference>
<dbReference type="InterPro" id="IPR002067">
    <property type="entry name" value="MCP"/>
</dbReference>
<evidence type="ECO:0000256" key="4">
    <source>
        <dbReference type="ARBA" id="ARBA00022692"/>
    </source>
</evidence>
<proteinExistence type="inferred from homology"/>
<evidence type="ECO:0000256" key="11">
    <source>
        <dbReference type="RuleBase" id="RU000488"/>
    </source>
</evidence>
<feature type="repeat" description="Solcar" evidence="10">
    <location>
        <begin position="26"/>
        <end position="112"/>
    </location>
</feature>
<dbReference type="PROSITE" id="PS50920">
    <property type="entry name" value="SOLCAR"/>
    <property type="match status" value="3"/>
</dbReference>
<evidence type="ECO:0000256" key="2">
    <source>
        <dbReference type="ARBA" id="ARBA00006375"/>
    </source>
</evidence>
<dbReference type="InterPro" id="IPR018108">
    <property type="entry name" value="MCP_transmembrane"/>
</dbReference>
<evidence type="ECO:0000256" key="8">
    <source>
        <dbReference type="ARBA" id="ARBA00023136"/>
    </source>
</evidence>
<feature type="repeat" description="Solcar" evidence="10">
    <location>
        <begin position="220"/>
        <end position="304"/>
    </location>
</feature>
<reference evidence="12" key="1">
    <citation type="submission" date="2015-12" db="EMBL/GenBank/DDBJ databases">
        <title>De novo transcriptome assembly of four potential Pierce s Disease insect vectors from Arizona vineyards.</title>
        <authorList>
            <person name="Tassone E.E."/>
        </authorList>
    </citation>
    <scope>NUCLEOTIDE SEQUENCE</scope>
</reference>
<keyword evidence="4 10" id="KW-0812">Transmembrane</keyword>
<protein>
    <recommendedName>
        <fullName evidence="9">Citrate transport protein</fullName>
    </recommendedName>
</protein>
<gene>
    <name evidence="12" type="ORF">g.8202</name>
</gene>
<organism evidence="12">
    <name type="scientific">Clastoptera arizonana</name>
    <name type="common">Arizona spittle bug</name>
    <dbReference type="NCBI Taxonomy" id="38151"/>
    <lineage>
        <taxon>Eukaryota</taxon>
        <taxon>Metazoa</taxon>
        <taxon>Ecdysozoa</taxon>
        <taxon>Arthropoda</taxon>
        <taxon>Hexapoda</taxon>
        <taxon>Insecta</taxon>
        <taxon>Pterygota</taxon>
        <taxon>Neoptera</taxon>
        <taxon>Paraneoptera</taxon>
        <taxon>Hemiptera</taxon>
        <taxon>Auchenorrhyncha</taxon>
        <taxon>Cercopoidea</taxon>
        <taxon>Clastopteridae</taxon>
        <taxon>Clastoptera</taxon>
    </lineage>
</organism>
<dbReference type="FunFam" id="1.50.40.10:FF:000007">
    <property type="entry name" value="Mitochondrial tricarboxylate transport protein-like"/>
    <property type="match status" value="1"/>
</dbReference>
<evidence type="ECO:0000313" key="12">
    <source>
        <dbReference type="EMBL" id="JAS20811.1"/>
    </source>
</evidence>
<dbReference type="GO" id="GO:0071913">
    <property type="term" value="F:citrate secondary active transmembrane transporter activity"/>
    <property type="evidence" value="ECO:0007669"/>
    <property type="project" value="TreeGrafter"/>
</dbReference>
<dbReference type="PANTHER" id="PTHR45788:SF4">
    <property type="entry name" value="TRICARBOXYLATE TRANSPORT PROTEIN, MITOCHONDRIAL"/>
    <property type="match status" value="1"/>
</dbReference>
<keyword evidence="5" id="KW-0677">Repeat</keyword>
<evidence type="ECO:0000256" key="7">
    <source>
        <dbReference type="ARBA" id="ARBA00023128"/>
    </source>
</evidence>
<keyword evidence="8 10" id="KW-0472">Membrane</keyword>
<evidence type="ECO:0000256" key="9">
    <source>
        <dbReference type="ARBA" id="ARBA00042640"/>
    </source>
</evidence>
<dbReference type="InterPro" id="IPR023395">
    <property type="entry name" value="MCP_dom_sf"/>
</dbReference>
<keyword evidence="6" id="KW-1133">Transmembrane helix</keyword>
<name>A0A1B6D532_9HEMI</name>
<keyword evidence="3 11" id="KW-0813">Transport</keyword>
<dbReference type="InterPro" id="IPR049563">
    <property type="entry name" value="TXTP-like"/>
</dbReference>
<evidence type="ECO:0000256" key="10">
    <source>
        <dbReference type="PROSITE-ProRule" id="PRU00282"/>
    </source>
</evidence>
<dbReference type="Pfam" id="PF00153">
    <property type="entry name" value="Mito_carr"/>
    <property type="match status" value="3"/>
</dbReference>
<evidence type="ECO:0000256" key="3">
    <source>
        <dbReference type="ARBA" id="ARBA00022448"/>
    </source>
</evidence>
<comment type="subcellular location">
    <subcellularLocation>
        <location evidence="1">Mitochondrion membrane</location>
        <topology evidence="1">Multi-pass membrane protein</topology>
    </subcellularLocation>
</comment>
<dbReference type="Gene3D" id="1.50.40.10">
    <property type="entry name" value="Mitochondrial carrier domain"/>
    <property type="match status" value="1"/>
</dbReference>
<dbReference type="GO" id="GO:0031966">
    <property type="term" value="C:mitochondrial membrane"/>
    <property type="evidence" value="ECO:0007669"/>
    <property type="project" value="UniProtKB-SubCell"/>
</dbReference>
<dbReference type="PRINTS" id="PR00926">
    <property type="entry name" value="MITOCARRIER"/>
</dbReference>
<evidence type="ECO:0000256" key="5">
    <source>
        <dbReference type="ARBA" id="ARBA00022737"/>
    </source>
</evidence>
<evidence type="ECO:0000256" key="1">
    <source>
        <dbReference type="ARBA" id="ARBA00004225"/>
    </source>
</evidence>
<keyword evidence="7" id="KW-0496">Mitochondrion</keyword>
<feature type="repeat" description="Solcar" evidence="10">
    <location>
        <begin position="123"/>
        <end position="209"/>
    </location>
</feature>